<comment type="subcellular location">
    <subcellularLocation>
        <location evidence="1 9">Cell membrane</location>
        <topology evidence="1 9">Multi-pass membrane protein</topology>
    </subcellularLocation>
</comment>
<accession>A0A0A0C2D3</accession>
<keyword evidence="6 9" id="KW-1133">Transmembrane helix</keyword>
<dbReference type="InterPro" id="IPR048634">
    <property type="entry name" value="SecD_SecF_C"/>
</dbReference>
<dbReference type="InterPro" id="IPR005791">
    <property type="entry name" value="SecD"/>
</dbReference>
<comment type="function">
    <text evidence="9">Part of the Sec protein translocase complex. Interacts with the SecYEG preprotein conducting channel. SecDF uses the proton motive force (PMF) to complete protein translocation after the ATP-dependent function of SecA.</text>
</comment>
<evidence type="ECO:0000313" key="15">
    <source>
        <dbReference type="EMBL" id="KGM14336.1"/>
    </source>
</evidence>
<dbReference type="Pfam" id="PF22599">
    <property type="entry name" value="SecDF_P1_head"/>
    <property type="match status" value="1"/>
</dbReference>
<comment type="caution">
    <text evidence="9">Lacks conserved residue(s) required for the propagation of feature annotation.</text>
</comment>
<dbReference type="Pfam" id="PF07549">
    <property type="entry name" value="Sec_GG"/>
    <property type="match status" value="2"/>
</dbReference>
<dbReference type="FunFam" id="3.30.70.3400:FF:000004">
    <property type="entry name" value="Multifunctional fusion protein"/>
    <property type="match status" value="1"/>
</dbReference>
<dbReference type="GO" id="GO:0005886">
    <property type="term" value="C:plasma membrane"/>
    <property type="evidence" value="ECO:0007669"/>
    <property type="project" value="UniProtKB-SubCell"/>
</dbReference>
<feature type="domain" description="Protein export membrane protein SecD/SecF C-terminal" evidence="12">
    <location>
        <begin position="267"/>
        <end position="434"/>
    </location>
</feature>
<dbReference type="Pfam" id="PF21760">
    <property type="entry name" value="SecD_1st"/>
    <property type="match status" value="1"/>
</dbReference>
<dbReference type="GO" id="GO:0015450">
    <property type="term" value="F:protein-transporting ATPase activity"/>
    <property type="evidence" value="ECO:0007669"/>
    <property type="project" value="InterPro"/>
</dbReference>
<feature type="transmembrane region" description="Helical" evidence="9">
    <location>
        <begin position="614"/>
        <end position="635"/>
    </location>
</feature>
<dbReference type="InterPro" id="IPR054384">
    <property type="entry name" value="SecDF_P1_head"/>
</dbReference>
<evidence type="ECO:0000259" key="14">
    <source>
        <dbReference type="Pfam" id="PF22599"/>
    </source>
</evidence>
<keyword evidence="5 9" id="KW-0653">Protein transport</keyword>
<comment type="similarity">
    <text evidence="9">Belongs to the SecD/SecF family. SecD subfamily.</text>
</comment>
<dbReference type="InterPro" id="IPR005665">
    <property type="entry name" value="SecF_bac"/>
</dbReference>
<name>A0A0A0C2D3_9CELL</name>
<evidence type="ECO:0000313" key="16">
    <source>
        <dbReference type="Proteomes" id="UP000054314"/>
    </source>
</evidence>
<feature type="domain" description="Protein export membrane protein SecD/SecF C-terminal" evidence="12">
    <location>
        <begin position="561"/>
        <end position="744"/>
    </location>
</feature>
<evidence type="ECO:0000259" key="12">
    <source>
        <dbReference type="Pfam" id="PF02355"/>
    </source>
</evidence>
<dbReference type="PANTHER" id="PTHR30081:SF1">
    <property type="entry name" value="PROTEIN TRANSLOCASE SUBUNIT SECD"/>
    <property type="match status" value="1"/>
</dbReference>
<comment type="subunit">
    <text evidence="9">Forms a complex with SecF. Part of the essential Sec protein translocation apparatus which comprises SecA, SecYEG and auxiliary proteins SecDF. Other proteins may also be involved.</text>
</comment>
<feature type="transmembrane region" description="Helical" evidence="9">
    <location>
        <begin position="383"/>
        <end position="405"/>
    </location>
</feature>
<sequence>MRKPLVIRAVLSLVVLVGATIAVLTTAPTLGLDLRGGTQIVLETQDSPTVEADAEATDRALEVLRRRIDALGVAEPTVVRSGEQRIVVELPGLQDPSQALDVIGRTAQLTFHPVLGPGTQADVEGDVTDDIDTTDTSLDEIVLQTEDGEVLRLGPSRLTGEGVDNASAQLDTQMAGGWFVTIDFRGDAGRAWATLTGEAACMPVGDPQRRVAIVLDGEIITSPQVNQGVPCNVGITGGSTQITGNFGQEEARELSALIQGGALPVPVEVIEQRTVGPTLGASAIEASVQAIILGIIATGIFIIVVYRLMGLLSVVALLCYAMIAYAALITLGATITLPGLAGFVLAVGMAVDANVLVYERAREECAIRGRTPRTAVREGFRRALPAIVDSNVTTLISAGLLFMLASGPVRGFGVTLTIGVLASFFSALVITRVLAEMAAANRAVAARPGITSLNTLGRLRERLSATEPRFMDAPRRWLIVSLVVVLVAGAGVVVRGLELGVEFTGGRSITYTTQAQDVDVDAARDAVGAAGYPTAVVQESSDGITVRTSPIGEEDQRSIRDAIASVAGDAEVLNDELIGPSLGAELRRNALIALGIALLAQLTYLAIRFRWTFSSGAVAALATNVAVVIGVFAWAGKPLGGVFLAALLTVIGYSVNDSVITFDRIRELRRTSGDEPFYRTAAQAVLQTLPRTVNTSVSTLFVLVALLVLGGDSLGDFALALVLGVIVGTVSTVAVAVPLTTGLERRYPAPPPRPKVPAGERRDDGAVV</sequence>
<dbReference type="Gene3D" id="3.30.1360.200">
    <property type="match status" value="1"/>
</dbReference>
<feature type="transmembrane region" description="Helical" evidence="9">
    <location>
        <begin position="590"/>
        <end position="607"/>
    </location>
</feature>
<evidence type="ECO:0000256" key="10">
    <source>
        <dbReference type="HAMAP-Rule" id="MF_01464"/>
    </source>
</evidence>
<evidence type="ECO:0000256" key="1">
    <source>
        <dbReference type="ARBA" id="ARBA00004651"/>
    </source>
</evidence>
<dbReference type="Gene3D" id="1.20.1640.10">
    <property type="entry name" value="Multidrug efflux transporter AcrB transmembrane domain"/>
    <property type="match status" value="2"/>
</dbReference>
<feature type="transmembrane region" description="Helical" evidence="9">
    <location>
        <begin position="717"/>
        <end position="737"/>
    </location>
</feature>
<feature type="compositionally biased region" description="Basic and acidic residues" evidence="11">
    <location>
        <begin position="758"/>
        <end position="768"/>
    </location>
</feature>
<dbReference type="GO" id="GO:0043952">
    <property type="term" value="P:protein transport by the Sec complex"/>
    <property type="evidence" value="ECO:0007669"/>
    <property type="project" value="UniProtKB-UniRule"/>
</dbReference>
<dbReference type="NCBIfam" id="NF009583">
    <property type="entry name" value="PRK13024.1-3"/>
    <property type="match status" value="1"/>
</dbReference>
<dbReference type="InterPro" id="IPR022645">
    <property type="entry name" value="SecD/SecF_bac"/>
</dbReference>
<dbReference type="Pfam" id="PF02355">
    <property type="entry name" value="SecD_SecF_C"/>
    <property type="match status" value="2"/>
</dbReference>
<keyword evidence="8 9" id="KW-0472">Membrane</keyword>
<dbReference type="HAMAP" id="MF_01464_B">
    <property type="entry name" value="SecF_B"/>
    <property type="match status" value="1"/>
</dbReference>
<evidence type="ECO:0000259" key="13">
    <source>
        <dbReference type="Pfam" id="PF21760"/>
    </source>
</evidence>
<dbReference type="InterPro" id="IPR022813">
    <property type="entry name" value="SecD/SecF_arch_bac"/>
</dbReference>
<evidence type="ECO:0000256" key="7">
    <source>
        <dbReference type="ARBA" id="ARBA00023010"/>
    </source>
</evidence>
<feature type="transmembrane region" description="Helical" evidence="9">
    <location>
        <begin position="477"/>
        <end position="497"/>
    </location>
</feature>
<dbReference type="InterPro" id="IPR022646">
    <property type="entry name" value="SecD/SecF_CS"/>
</dbReference>
<dbReference type="InterPro" id="IPR048631">
    <property type="entry name" value="SecD_1st"/>
</dbReference>
<dbReference type="EMBL" id="AXCZ01000005">
    <property type="protein sequence ID" value="KGM14336.1"/>
    <property type="molecule type" value="Genomic_DNA"/>
</dbReference>
<reference evidence="15 16" key="1">
    <citation type="submission" date="2013-08" db="EMBL/GenBank/DDBJ databases">
        <title>Genome sequencing of Cellulomonas bogoriensis 69B4.</title>
        <authorList>
            <person name="Chen F."/>
            <person name="Li Y."/>
            <person name="Wang G."/>
        </authorList>
    </citation>
    <scope>NUCLEOTIDE SEQUENCE [LARGE SCALE GENOMIC DNA]</scope>
    <source>
        <strain evidence="15 16">69B4</strain>
    </source>
</reference>
<evidence type="ECO:0000256" key="5">
    <source>
        <dbReference type="ARBA" id="ARBA00022927"/>
    </source>
</evidence>
<organism evidence="15 16">
    <name type="scientific">Cellulomonas bogoriensis 69B4 = DSM 16987</name>
    <dbReference type="NCBI Taxonomy" id="1386082"/>
    <lineage>
        <taxon>Bacteria</taxon>
        <taxon>Bacillati</taxon>
        <taxon>Actinomycetota</taxon>
        <taxon>Actinomycetes</taxon>
        <taxon>Micrococcales</taxon>
        <taxon>Cellulomonadaceae</taxon>
        <taxon>Cellulomonas</taxon>
    </lineage>
</organism>
<feature type="transmembrane region" description="Helical" evidence="9">
    <location>
        <begin position="641"/>
        <end position="662"/>
    </location>
</feature>
<dbReference type="SUPFAM" id="SSF82866">
    <property type="entry name" value="Multidrug efflux transporter AcrB transmembrane domain"/>
    <property type="match status" value="2"/>
</dbReference>
<evidence type="ECO:0000256" key="6">
    <source>
        <dbReference type="ARBA" id="ARBA00022989"/>
    </source>
</evidence>
<dbReference type="PANTHER" id="PTHR30081">
    <property type="entry name" value="PROTEIN-EXPORT MEMBRANE PROTEIN SEC"/>
    <property type="match status" value="1"/>
</dbReference>
<evidence type="ECO:0000256" key="8">
    <source>
        <dbReference type="ARBA" id="ARBA00023136"/>
    </source>
</evidence>
<feature type="transmembrane region" description="Helical" evidence="9">
    <location>
        <begin position="311"/>
        <end position="333"/>
    </location>
</feature>
<dbReference type="GO" id="GO:0006605">
    <property type="term" value="P:protein targeting"/>
    <property type="evidence" value="ECO:0007669"/>
    <property type="project" value="UniProtKB-UniRule"/>
</dbReference>
<keyword evidence="7 9" id="KW-0811">Translocation</keyword>
<feature type="region of interest" description="Disordered" evidence="11">
    <location>
        <begin position="746"/>
        <end position="768"/>
    </location>
</feature>
<comment type="similarity">
    <text evidence="10">Belongs to the SecD/SecF family. SecF subfamily.</text>
</comment>
<keyword evidence="2 9" id="KW-0813">Transport</keyword>
<dbReference type="NCBIfam" id="TIGR00916">
    <property type="entry name" value="2A0604s01"/>
    <property type="match status" value="1"/>
</dbReference>
<dbReference type="AlphaFoldDB" id="A0A0A0C2D3"/>
<dbReference type="NCBIfam" id="TIGR00966">
    <property type="entry name" value="transloc_SecF"/>
    <property type="match status" value="1"/>
</dbReference>
<dbReference type="Gene3D" id="3.30.70.3400">
    <property type="match status" value="1"/>
</dbReference>
<dbReference type="GO" id="GO:0065002">
    <property type="term" value="P:intracellular protein transmembrane transport"/>
    <property type="evidence" value="ECO:0007669"/>
    <property type="project" value="UniProtKB-UniRule"/>
</dbReference>
<evidence type="ECO:0000256" key="3">
    <source>
        <dbReference type="ARBA" id="ARBA00022475"/>
    </source>
</evidence>
<evidence type="ECO:0000256" key="11">
    <source>
        <dbReference type="SAM" id="MobiDB-lite"/>
    </source>
</evidence>
<comment type="subunit">
    <text evidence="10">Forms a complex with SecD. Part of the essential Sec protein translocation apparatus which comprises SecA, SecYEG and auxiliary proteins SecDF. Other proteins may also be involved.</text>
</comment>
<dbReference type="InterPro" id="IPR055344">
    <property type="entry name" value="SecD_SecF_C_bact"/>
</dbReference>
<protein>
    <recommendedName>
        <fullName evidence="9 10">Multifunctional fusion protein</fullName>
    </recommendedName>
    <domain>
        <recommendedName>
            <fullName evidence="9">Protein translocase subunit SecD</fullName>
        </recommendedName>
    </domain>
    <domain>
        <recommendedName>
            <fullName evidence="10">Protein-export membrane protein SecF</fullName>
        </recommendedName>
    </domain>
</protein>
<dbReference type="NCBIfam" id="TIGR01129">
    <property type="entry name" value="secD"/>
    <property type="match status" value="1"/>
</dbReference>
<keyword evidence="3 9" id="KW-1003">Cell membrane</keyword>
<feature type="transmembrane region" description="Helical" evidence="9">
    <location>
        <begin position="411"/>
        <end position="435"/>
    </location>
</feature>
<feature type="domain" description="Protein translocase subunit SecDF P1" evidence="13">
    <location>
        <begin position="58"/>
        <end position="114"/>
    </location>
</feature>
<proteinExistence type="inferred from homology"/>
<evidence type="ECO:0000256" key="2">
    <source>
        <dbReference type="ARBA" id="ARBA00022448"/>
    </source>
</evidence>
<dbReference type="PRINTS" id="PR01755">
    <property type="entry name" value="SECFTRNLCASE"/>
</dbReference>
<keyword evidence="16" id="KW-1185">Reference proteome</keyword>
<keyword evidence="4 9" id="KW-0812">Transmembrane</keyword>
<feature type="transmembrane region" description="Helical" evidence="9">
    <location>
        <begin position="693"/>
        <end position="711"/>
    </location>
</feature>
<feature type="domain" description="SecDF P1 head subdomain" evidence="14">
    <location>
        <begin position="147"/>
        <end position="265"/>
    </location>
</feature>
<dbReference type="Proteomes" id="UP000054314">
    <property type="component" value="Unassembled WGS sequence"/>
</dbReference>
<feature type="transmembrane region" description="Helical" evidence="9">
    <location>
        <begin position="339"/>
        <end position="358"/>
    </location>
</feature>
<gene>
    <name evidence="10" type="primary">secF</name>
    <name evidence="9" type="synonym">secD</name>
    <name evidence="15" type="ORF">N869_13860</name>
</gene>
<dbReference type="HAMAP" id="MF_01463_B">
    <property type="entry name" value="SecD_B"/>
    <property type="match status" value="1"/>
</dbReference>
<evidence type="ECO:0000256" key="9">
    <source>
        <dbReference type="HAMAP-Rule" id="MF_01463"/>
    </source>
</evidence>
<evidence type="ECO:0000256" key="4">
    <source>
        <dbReference type="ARBA" id="ARBA00022692"/>
    </source>
</evidence>
<feature type="transmembrane region" description="Helical" evidence="9">
    <location>
        <begin position="286"/>
        <end position="306"/>
    </location>
</feature>
<comment type="caution">
    <text evidence="15">The sequence shown here is derived from an EMBL/GenBank/DDBJ whole genome shotgun (WGS) entry which is preliminary data.</text>
</comment>